<dbReference type="InterPro" id="IPR002410">
    <property type="entry name" value="Peptidase_S33"/>
</dbReference>
<dbReference type="EMBL" id="BIFH01000064">
    <property type="protein sequence ID" value="GCE02431.1"/>
    <property type="molecule type" value="Genomic_DNA"/>
</dbReference>
<dbReference type="PANTHER" id="PTHR43798:SF33">
    <property type="entry name" value="HYDROLASE, PUTATIVE (AFU_ORTHOLOGUE AFUA_2G14860)-RELATED"/>
    <property type="match status" value="1"/>
</dbReference>
<dbReference type="PRINTS" id="PR00111">
    <property type="entry name" value="ABHYDROLASE"/>
</dbReference>
<dbReference type="Gene3D" id="3.40.50.1820">
    <property type="entry name" value="alpha/beta hydrolase"/>
    <property type="match status" value="1"/>
</dbReference>
<evidence type="ECO:0000259" key="3">
    <source>
        <dbReference type="Pfam" id="PF00561"/>
    </source>
</evidence>
<accession>A0A401Z6F0</accession>
<feature type="domain" description="AB hydrolase-1" evidence="3">
    <location>
        <begin position="45"/>
        <end position="285"/>
    </location>
</feature>
<keyword evidence="5" id="KW-1185">Reference proteome</keyword>
<reference evidence="4 5" key="1">
    <citation type="submission" date="2018-12" db="EMBL/GenBank/DDBJ databases">
        <title>Draft genome sequence of Embleya hyalina NBRC 13850T.</title>
        <authorList>
            <person name="Komaki H."/>
            <person name="Hosoyama A."/>
            <person name="Kimura A."/>
            <person name="Ichikawa N."/>
            <person name="Tamura T."/>
        </authorList>
    </citation>
    <scope>NUCLEOTIDE SEQUENCE [LARGE SCALE GENOMIC DNA]</scope>
    <source>
        <strain evidence="4 5">NBRC 13850</strain>
    </source>
</reference>
<dbReference type="InterPro" id="IPR050266">
    <property type="entry name" value="AB_hydrolase_sf"/>
</dbReference>
<proteinExistence type="inferred from homology"/>
<dbReference type="AlphaFoldDB" id="A0A401Z6F0"/>
<dbReference type="InterPro" id="IPR000073">
    <property type="entry name" value="AB_hydrolase_1"/>
</dbReference>
<gene>
    <name evidence="4" type="ORF">EHYA_10208</name>
</gene>
<dbReference type="PANTHER" id="PTHR43798">
    <property type="entry name" value="MONOACYLGLYCEROL LIPASE"/>
    <property type="match status" value="1"/>
</dbReference>
<comment type="caution">
    <text evidence="4">The sequence shown here is derived from an EMBL/GenBank/DDBJ whole genome shotgun (WGS) entry which is preliminary data.</text>
</comment>
<dbReference type="GO" id="GO:0004177">
    <property type="term" value="F:aminopeptidase activity"/>
    <property type="evidence" value="ECO:0007669"/>
    <property type="project" value="UniProtKB-EC"/>
</dbReference>
<evidence type="ECO:0000256" key="2">
    <source>
        <dbReference type="ARBA" id="ARBA00022801"/>
    </source>
</evidence>
<protein>
    <submittedName>
        <fullName evidence="4">Hydrolase</fullName>
    </submittedName>
</protein>
<dbReference type="Proteomes" id="UP000286931">
    <property type="component" value="Unassembled WGS sequence"/>
</dbReference>
<evidence type="ECO:0000256" key="1">
    <source>
        <dbReference type="ARBA" id="ARBA00010088"/>
    </source>
</evidence>
<name>A0A401Z6F0_9ACTN</name>
<keyword evidence="2 4" id="KW-0378">Hydrolase</keyword>
<dbReference type="PRINTS" id="PR00793">
    <property type="entry name" value="PROAMNOPTASE"/>
</dbReference>
<organism evidence="4 5">
    <name type="scientific">Embleya hyalina</name>
    <dbReference type="NCBI Taxonomy" id="516124"/>
    <lineage>
        <taxon>Bacteria</taxon>
        <taxon>Bacillati</taxon>
        <taxon>Actinomycetota</taxon>
        <taxon>Actinomycetes</taxon>
        <taxon>Kitasatosporales</taxon>
        <taxon>Streptomycetaceae</taxon>
        <taxon>Embleya</taxon>
    </lineage>
</organism>
<dbReference type="InterPro" id="IPR029058">
    <property type="entry name" value="AB_hydrolase_fold"/>
</dbReference>
<dbReference type="SUPFAM" id="SSF53474">
    <property type="entry name" value="alpha/beta-Hydrolases"/>
    <property type="match status" value="1"/>
</dbReference>
<evidence type="ECO:0000313" key="4">
    <source>
        <dbReference type="EMBL" id="GCE02431.1"/>
    </source>
</evidence>
<dbReference type="GO" id="GO:0006508">
    <property type="term" value="P:proteolysis"/>
    <property type="evidence" value="ECO:0007669"/>
    <property type="project" value="InterPro"/>
</dbReference>
<evidence type="ECO:0000313" key="5">
    <source>
        <dbReference type="Proteomes" id="UP000286931"/>
    </source>
</evidence>
<comment type="similarity">
    <text evidence="1">Belongs to the peptidase S33 family.</text>
</comment>
<sequence length="311" mass="34418">MRPPADVRLLCHDVDMRVSIGDIRLYFDIDGPKVVPYGPIMVERPTLVLLHGGPGADHSTFKPAMYAAARFAQVVYLDQRGSGRSERGDPALWTWERWADDVVAFCDVVDIPAPILVGTASGGRVALTAAIRHPGRVGRLVLDSVLPGRVDERLDVFERLGGARVREIARRHWQGERSDEIRRGWEQVCVPLYSRRADGDPDAVDRARRIRWNHDVGERFRYHLADHFEEWIGLDAVTCPTLVLAGEHDPVTTASAARRLAAGLVNAETRLHVLPDAGHGAFREAPERSLAVLRAFLSGRDGVSARAERGG</sequence>
<dbReference type="Pfam" id="PF00561">
    <property type="entry name" value="Abhydrolase_1"/>
    <property type="match status" value="1"/>
</dbReference>
<dbReference type="GO" id="GO:0016020">
    <property type="term" value="C:membrane"/>
    <property type="evidence" value="ECO:0007669"/>
    <property type="project" value="TreeGrafter"/>
</dbReference>